<evidence type="ECO:0000256" key="12">
    <source>
        <dbReference type="ARBA" id="ARBA00023008"/>
    </source>
</evidence>
<evidence type="ECO:0000313" key="19">
    <source>
        <dbReference type="Proteomes" id="UP000317650"/>
    </source>
</evidence>
<dbReference type="CDD" id="cd13897">
    <property type="entry name" value="CuRO_3_LCC_plant"/>
    <property type="match status" value="1"/>
</dbReference>
<comment type="cofactor">
    <cofactor evidence="2">
        <name>Cu cation</name>
        <dbReference type="ChEBI" id="CHEBI:23378"/>
    </cofactor>
</comment>
<dbReference type="InterPro" id="IPR001117">
    <property type="entry name" value="Cu-oxidase_2nd"/>
</dbReference>
<keyword evidence="13" id="KW-0439">Lignin degradation</keyword>
<dbReference type="SUPFAM" id="SSF49503">
    <property type="entry name" value="Cupredoxins"/>
    <property type="match status" value="5"/>
</dbReference>
<evidence type="ECO:0000256" key="9">
    <source>
        <dbReference type="ARBA" id="ARBA00022723"/>
    </source>
</evidence>
<evidence type="ECO:0000256" key="14">
    <source>
        <dbReference type="SAM" id="MobiDB-lite"/>
    </source>
</evidence>
<comment type="function">
    <text evidence="3">Lignin degradation and detoxification of lignin-derived products.</text>
</comment>
<dbReference type="GO" id="GO:0005507">
    <property type="term" value="F:copper ion binding"/>
    <property type="evidence" value="ECO:0007669"/>
    <property type="project" value="InterPro"/>
</dbReference>
<sequence length="775" mass="85846">MPVCTGVSTRKRKRLKRKVRWRNSGGRRKKRKKEKEEEKKCCDAREAAAVSKGSNSIAVAKRQHRCSITAMKQQRGSAAAMAKQRSGSATATSATVKRQRGRRGSSETAKRQHHCSIAAAKRQHCSFDLYDTDPLLLLVEKCFACQSLSDTFEVEAAVEIESHFLLCCSLRHGVRQMRTAWADGPEFVTQCPIRPGGSYRYRFRIEEQEGTMWWHAHSSWLRATVHGALIVYPKRGSSYPFPHPNTEFPVILGEWWKEDPVQVIRRATRSGAAPNISDAFTINGQPGDFYKCSSKERRKGRLASASVLTHGVRQMRTAWADGPEFVTQCPIRPGGSYRHGVRQMRTAWADGPEFVTQCPIRPGGSYRYRFRIEEQEGTMWWHAHSSWLRATVHGALIVYPKRGSSYPFPHPNTEFPVILGEWWKEDPVQVIRRATRSGAALPELFISLAGHTMTVVAADAAYTKPFVTSVLMLGPGQTTDVLVTTNQPAGRYYVAARAYASAQGVPFDATTTTAILEYSNSGGGQAFPPAFPVLPAFNDTPATTTFAAGIRSPRPVKLPGPVDHHLFFTVGLGLLSCPPDRFCAGPNGTRLAASMNNVSFQLPTRLSMLQGYHLGVPGVFTTDFPAVPPVRFDYTGSNISQALWQPERGMKVYPLKYGSVVQIVLQGTGILAGEEHPMHLHGYHFYVLATGFGNFDPRRDAARFNLVDPPFRNTVGVPVNGWAVIRFVADNPGVWLVHCHLDVHITWGLAMAFLVENGVGALQSLEPPPPDLPLC</sequence>
<dbReference type="Pfam" id="PF07731">
    <property type="entry name" value="Cu-oxidase_2"/>
    <property type="match status" value="1"/>
</dbReference>
<feature type="domain" description="Plastocyanin-like" evidence="15">
    <location>
        <begin position="437"/>
        <end position="521"/>
    </location>
</feature>
<protein>
    <recommendedName>
        <fullName evidence="6">laccase</fullName>
        <ecNumber evidence="6">1.10.3.2</ecNumber>
    </recommendedName>
</protein>
<dbReference type="Pfam" id="PF07732">
    <property type="entry name" value="Cu-oxidase_3"/>
    <property type="match status" value="3"/>
</dbReference>
<keyword evidence="8" id="KW-0964">Secreted</keyword>
<dbReference type="InterPro" id="IPR011706">
    <property type="entry name" value="Cu-oxidase_C"/>
</dbReference>
<dbReference type="PROSITE" id="PS00080">
    <property type="entry name" value="MULTICOPPER_OXIDASE2"/>
    <property type="match status" value="1"/>
</dbReference>
<evidence type="ECO:0000256" key="5">
    <source>
        <dbReference type="ARBA" id="ARBA00010609"/>
    </source>
</evidence>
<keyword evidence="12" id="KW-0186">Copper</keyword>
<evidence type="ECO:0000313" key="18">
    <source>
        <dbReference type="EMBL" id="THU54712.1"/>
    </source>
</evidence>
<dbReference type="CDD" id="cd13875">
    <property type="entry name" value="CuRO_2_LCC_plant"/>
    <property type="match status" value="1"/>
</dbReference>
<evidence type="ECO:0000256" key="4">
    <source>
        <dbReference type="ARBA" id="ARBA00004271"/>
    </source>
</evidence>
<evidence type="ECO:0000256" key="1">
    <source>
        <dbReference type="ARBA" id="ARBA00000349"/>
    </source>
</evidence>
<dbReference type="InterPro" id="IPR033138">
    <property type="entry name" value="Cu_oxidase_CS"/>
</dbReference>
<evidence type="ECO:0000256" key="13">
    <source>
        <dbReference type="ARBA" id="ARBA00023185"/>
    </source>
</evidence>
<dbReference type="InterPro" id="IPR034289">
    <property type="entry name" value="CuRO_3_LCC"/>
</dbReference>
<keyword evidence="19" id="KW-1185">Reference proteome</keyword>
<evidence type="ECO:0000256" key="7">
    <source>
        <dbReference type="ARBA" id="ARBA00022523"/>
    </source>
</evidence>
<feature type="compositionally biased region" description="Basic residues" evidence="14">
    <location>
        <begin position="9"/>
        <end position="33"/>
    </location>
</feature>
<accession>A0A4S8J2T8</accession>
<dbReference type="AlphaFoldDB" id="A0A4S8J2T8"/>
<keyword evidence="7" id="KW-0052">Apoplast</keyword>
<evidence type="ECO:0000256" key="2">
    <source>
        <dbReference type="ARBA" id="ARBA00001935"/>
    </source>
</evidence>
<dbReference type="STRING" id="52838.A0A4S8J2T8"/>
<dbReference type="GO" id="GO:0046274">
    <property type="term" value="P:lignin catabolic process"/>
    <property type="evidence" value="ECO:0007669"/>
    <property type="project" value="UniProtKB-KW"/>
</dbReference>
<feature type="region of interest" description="Disordered" evidence="14">
    <location>
        <begin position="78"/>
        <end position="112"/>
    </location>
</feature>
<dbReference type="Gene3D" id="2.60.40.420">
    <property type="entry name" value="Cupredoxins - blue copper proteins"/>
    <property type="match status" value="5"/>
</dbReference>
<keyword evidence="11" id="KW-0560">Oxidoreductase</keyword>
<dbReference type="InterPro" id="IPR011707">
    <property type="entry name" value="Cu-oxidase-like_N"/>
</dbReference>
<dbReference type="InterPro" id="IPR045087">
    <property type="entry name" value="Cu-oxidase_fam"/>
</dbReference>
<dbReference type="InterPro" id="IPR002355">
    <property type="entry name" value="Cu_oxidase_Cu_BS"/>
</dbReference>
<comment type="similarity">
    <text evidence="5">Belongs to the multicopper oxidase family.</text>
</comment>
<gene>
    <name evidence="18" type="ORF">C4D60_Mb10t28030</name>
</gene>
<evidence type="ECO:0000259" key="15">
    <source>
        <dbReference type="Pfam" id="PF00394"/>
    </source>
</evidence>
<feature type="compositionally biased region" description="Polar residues" evidence="14">
    <location>
        <begin position="85"/>
        <end position="96"/>
    </location>
</feature>
<dbReference type="PANTHER" id="PTHR11709">
    <property type="entry name" value="MULTI-COPPER OXIDASE"/>
    <property type="match status" value="1"/>
</dbReference>
<feature type="region of interest" description="Disordered" evidence="14">
    <location>
        <begin position="1"/>
        <end position="39"/>
    </location>
</feature>
<evidence type="ECO:0000256" key="11">
    <source>
        <dbReference type="ARBA" id="ARBA00023002"/>
    </source>
</evidence>
<feature type="domain" description="Plastocyanin-like" evidence="17">
    <location>
        <begin position="306"/>
        <end position="337"/>
    </location>
</feature>
<dbReference type="PROSITE" id="PS00079">
    <property type="entry name" value="MULTICOPPER_OXIDASE1"/>
    <property type="match status" value="1"/>
</dbReference>
<evidence type="ECO:0000256" key="3">
    <source>
        <dbReference type="ARBA" id="ARBA00002075"/>
    </source>
</evidence>
<keyword evidence="10" id="KW-0677">Repeat</keyword>
<dbReference type="Pfam" id="PF00394">
    <property type="entry name" value="Cu-oxidase"/>
    <property type="match status" value="2"/>
</dbReference>
<feature type="domain" description="Plastocyanin-like" evidence="17">
    <location>
        <begin position="339"/>
        <end position="401"/>
    </location>
</feature>
<dbReference type="GO" id="GO:0052716">
    <property type="term" value="F:hydroquinone:oxygen oxidoreductase activity"/>
    <property type="evidence" value="ECO:0007669"/>
    <property type="project" value="UniProtKB-EC"/>
</dbReference>
<comment type="subcellular location">
    <subcellularLocation>
        <location evidence="4">Secreted</location>
        <location evidence="4">Extracellular space</location>
        <location evidence="4">Apoplast</location>
    </subcellularLocation>
</comment>
<dbReference type="InterPro" id="IPR034285">
    <property type="entry name" value="CuRO_2_LCC"/>
</dbReference>
<dbReference type="EMBL" id="PYDT01000008">
    <property type="protein sequence ID" value="THU54712.1"/>
    <property type="molecule type" value="Genomic_DNA"/>
</dbReference>
<dbReference type="Proteomes" id="UP000317650">
    <property type="component" value="Chromosome 10"/>
</dbReference>
<name>A0A4S8J2T8_MUSBA</name>
<reference evidence="18 19" key="1">
    <citation type="journal article" date="2019" name="Nat. Plants">
        <title>Genome sequencing of Musa balbisiana reveals subgenome evolution and function divergence in polyploid bananas.</title>
        <authorList>
            <person name="Yao X."/>
        </authorList>
    </citation>
    <scope>NUCLEOTIDE SEQUENCE [LARGE SCALE GENOMIC DNA]</scope>
    <source>
        <strain evidence="19">cv. DH-PKW</strain>
        <tissue evidence="18">Leaves</tissue>
    </source>
</reference>
<proteinExistence type="inferred from homology"/>
<feature type="domain" description="Plastocyanin-like" evidence="17">
    <location>
        <begin position="172"/>
        <end position="234"/>
    </location>
</feature>
<dbReference type="EC" id="1.10.3.2" evidence="6"/>
<dbReference type="PANTHER" id="PTHR11709:SF287">
    <property type="entry name" value="LACCASE"/>
    <property type="match status" value="1"/>
</dbReference>
<evidence type="ECO:0000256" key="6">
    <source>
        <dbReference type="ARBA" id="ARBA00012297"/>
    </source>
</evidence>
<feature type="domain" description="Plastocyanin-like" evidence="15">
    <location>
        <begin position="247"/>
        <end position="294"/>
    </location>
</feature>
<evidence type="ECO:0000256" key="10">
    <source>
        <dbReference type="ARBA" id="ARBA00022737"/>
    </source>
</evidence>
<keyword evidence="9" id="KW-0479">Metal-binding</keyword>
<evidence type="ECO:0000259" key="17">
    <source>
        <dbReference type="Pfam" id="PF07732"/>
    </source>
</evidence>
<dbReference type="InterPro" id="IPR008972">
    <property type="entry name" value="Cupredoxin"/>
</dbReference>
<comment type="caution">
    <text evidence="18">The sequence shown here is derived from an EMBL/GenBank/DDBJ whole genome shotgun (WGS) entry which is preliminary data.</text>
</comment>
<evidence type="ECO:0000259" key="16">
    <source>
        <dbReference type="Pfam" id="PF07731"/>
    </source>
</evidence>
<feature type="domain" description="Plastocyanin-like" evidence="16">
    <location>
        <begin position="624"/>
        <end position="757"/>
    </location>
</feature>
<organism evidence="18 19">
    <name type="scientific">Musa balbisiana</name>
    <name type="common">Banana</name>
    <dbReference type="NCBI Taxonomy" id="52838"/>
    <lineage>
        <taxon>Eukaryota</taxon>
        <taxon>Viridiplantae</taxon>
        <taxon>Streptophyta</taxon>
        <taxon>Embryophyta</taxon>
        <taxon>Tracheophyta</taxon>
        <taxon>Spermatophyta</taxon>
        <taxon>Magnoliopsida</taxon>
        <taxon>Liliopsida</taxon>
        <taxon>Zingiberales</taxon>
        <taxon>Musaceae</taxon>
        <taxon>Musa</taxon>
    </lineage>
</organism>
<dbReference type="GO" id="GO:0048046">
    <property type="term" value="C:apoplast"/>
    <property type="evidence" value="ECO:0007669"/>
    <property type="project" value="UniProtKB-SubCell"/>
</dbReference>
<comment type="catalytic activity">
    <reaction evidence="1">
        <text>4 hydroquinone + O2 = 4 benzosemiquinone + 2 H2O</text>
        <dbReference type="Rhea" id="RHEA:11276"/>
        <dbReference type="ChEBI" id="CHEBI:15377"/>
        <dbReference type="ChEBI" id="CHEBI:15379"/>
        <dbReference type="ChEBI" id="CHEBI:17594"/>
        <dbReference type="ChEBI" id="CHEBI:17977"/>
        <dbReference type="EC" id="1.10.3.2"/>
    </reaction>
</comment>
<evidence type="ECO:0000256" key="8">
    <source>
        <dbReference type="ARBA" id="ARBA00022525"/>
    </source>
</evidence>